<name>A0A8J3RGH1_9ACTN</name>
<evidence type="ECO:0000313" key="1">
    <source>
        <dbReference type="EMBL" id="GIH74543.1"/>
    </source>
</evidence>
<sequence length="487" mass="53632">MVVKPGYVFGRDREWEALSSFAGGTRAEMAFGVVSGRPRQGKTFLLRALAEATGGFYFGATEGTKIDLLRLFGAALARHLGSPVGYSFVGWRDAMEFFFSLPKDRPLPLIIDEFPYLLKAEPALSSILKQEIGMLGRPYWGSSPARVLICGSAVSVMGEILSGQAPPRGRTWLELLVQPLDFREAARFWGISDPRLAALVHAVVGGTPAYRDELTAGGLPASLEDFDGWVVRTVLNRHTSLFREGRYLLAEESDIRDCALYHSVLAAVAGGSRTRGEIAGHIGHEFSDLAHPISVLEDCGLLVKEKDAFESVSRYRITEPLISFYQAVMRPEWTDLGMGRAREAWERSRQRFLSMIMESHFQTLCREFALRHASEAFTGSVGEVAPGTVAIPSSRKRIQVDVAVLGPASPNEPRAVRSLGEAKWDEVLGIGHLQRLRRARDLLAAKGYDTSRTVLACYSGAGFDERLQAEARKDSRVLLVDLPTLYG</sequence>
<dbReference type="AlphaFoldDB" id="A0A8J3RGH1"/>
<protein>
    <recommendedName>
        <fullName evidence="3">ATPase</fullName>
    </recommendedName>
</protein>
<dbReference type="SUPFAM" id="SSF52540">
    <property type="entry name" value="P-loop containing nucleoside triphosphate hydrolases"/>
    <property type="match status" value="1"/>
</dbReference>
<gene>
    <name evidence="1" type="ORF">Plo01_09720</name>
</gene>
<dbReference type="Gene3D" id="3.40.50.300">
    <property type="entry name" value="P-loop containing nucleotide triphosphate hydrolases"/>
    <property type="match status" value="1"/>
</dbReference>
<keyword evidence="2" id="KW-1185">Reference proteome</keyword>
<dbReference type="PANTHER" id="PTHR34704">
    <property type="entry name" value="ATPASE"/>
    <property type="match status" value="1"/>
</dbReference>
<proteinExistence type="predicted"/>
<evidence type="ECO:0008006" key="3">
    <source>
        <dbReference type="Google" id="ProtNLM"/>
    </source>
</evidence>
<reference evidence="1 2" key="1">
    <citation type="submission" date="2021-01" db="EMBL/GenBank/DDBJ databases">
        <title>Whole genome shotgun sequence of Planobispora longispora NBRC 13918.</title>
        <authorList>
            <person name="Komaki H."/>
            <person name="Tamura T."/>
        </authorList>
    </citation>
    <scope>NUCLEOTIDE SEQUENCE [LARGE SCALE GENOMIC DNA]</scope>
    <source>
        <strain evidence="1 2">NBRC 13918</strain>
    </source>
</reference>
<comment type="caution">
    <text evidence="1">The sequence shown here is derived from an EMBL/GenBank/DDBJ whole genome shotgun (WGS) entry which is preliminary data.</text>
</comment>
<evidence type="ECO:0000313" key="2">
    <source>
        <dbReference type="Proteomes" id="UP000616724"/>
    </source>
</evidence>
<organism evidence="1 2">
    <name type="scientific">Planobispora longispora</name>
    <dbReference type="NCBI Taxonomy" id="28887"/>
    <lineage>
        <taxon>Bacteria</taxon>
        <taxon>Bacillati</taxon>
        <taxon>Actinomycetota</taxon>
        <taxon>Actinomycetes</taxon>
        <taxon>Streptosporangiales</taxon>
        <taxon>Streptosporangiaceae</taxon>
        <taxon>Planobispora</taxon>
    </lineage>
</organism>
<accession>A0A8J3RGH1</accession>
<dbReference type="RefSeq" id="WP_203889255.1">
    <property type="nucleotide sequence ID" value="NZ_BOOH01000009.1"/>
</dbReference>
<dbReference type="Proteomes" id="UP000616724">
    <property type="component" value="Unassembled WGS sequence"/>
</dbReference>
<dbReference type="InterPro" id="IPR027417">
    <property type="entry name" value="P-loop_NTPase"/>
</dbReference>
<dbReference type="PANTHER" id="PTHR34704:SF1">
    <property type="entry name" value="ATPASE"/>
    <property type="match status" value="1"/>
</dbReference>
<dbReference type="EMBL" id="BOOH01000009">
    <property type="protein sequence ID" value="GIH74543.1"/>
    <property type="molecule type" value="Genomic_DNA"/>
</dbReference>